<keyword evidence="2" id="KW-1185">Reference proteome</keyword>
<protein>
    <submittedName>
        <fullName evidence="1">Uncharacterized protein</fullName>
    </submittedName>
</protein>
<dbReference type="EMBL" id="BLLF01001536">
    <property type="protein sequence ID" value="GFH19893.1"/>
    <property type="molecule type" value="Genomic_DNA"/>
</dbReference>
<reference evidence="1 2" key="1">
    <citation type="submission" date="2020-02" db="EMBL/GenBank/DDBJ databases">
        <title>Draft genome sequence of Haematococcus lacustris strain NIES-144.</title>
        <authorList>
            <person name="Morimoto D."/>
            <person name="Nakagawa S."/>
            <person name="Yoshida T."/>
            <person name="Sawayama S."/>
        </authorList>
    </citation>
    <scope>NUCLEOTIDE SEQUENCE [LARGE SCALE GENOMIC DNA]</scope>
    <source>
        <strain evidence="1 2">NIES-144</strain>
    </source>
</reference>
<dbReference type="AlphaFoldDB" id="A0A699ZB87"/>
<feature type="non-terminal residue" evidence="1">
    <location>
        <position position="1"/>
    </location>
</feature>
<gene>
    <name evidence="1" type="ORF">HaLaN_16922</name>
</gene>
<feature type="non-terminal residue" evidence="1">
    <location>
        <position position="49"/>
    </location>
</feature>
<dbReference type="Proteomes" id="UP000485058">
    <property type="component" value="Unassembled WGS sequence"/>
</dbReference>
<proteinExistence type="predicted"/>
<evidence type="ECO:0000313" key="1">
    <source>
        <dbReference type="EMBL" id="GFH19893.1"/>
    </source>
</evidence>
<comment type="caution">
    <text evidence="1">The sequence shown here is derived from an EMBL/GenBank/DDBJ whole genome shotgun (WGS) entry which is preliminary data.</text>
</comment>
<evidence type="ECO:0000313" key="2">
    <source>
        <dbReference type="Proteomes" id="UP000485058"/>
    </source>
</evidence>
<name>A0A699ZB87_HAELA</name>
<sequence length="49" mass="6041">RRRREVEAELMIMVAIAQVEEEEQDEARPYNRVCPYWKRPRSYKALYPN</sequence>
<accession>A0A699ZB87</accession>
<organism evidence="1 2">
    <name type="scientific">Haematococcus lacustris</name>
    <name type="common">Green alga</name>
    <name type="synonym">Haematococcus pluvialis</name>
    <dbReference type="NCBI Taxonomy" id="44745"/>
    <lineage>
        <taxon>Eukaryota</taxon>
        <taxon>Viridiplantae</taxon>
        <taxon>Chlorophyta</taxon>
        <taxon>core chlorophytes</taxon>
        <taxon>Chlorophyceae</taxon>
        <taxon>CS clade</taxon>
        <taxon>Chlamydomonadales</taxon>
        <taxon>Haematococcaceae</taxon>
        <taxon>Haematococcus</taxon>
    </lineage>
</organism>